<dbReference type="Gene3D" id="2.40.128.20">
    <property type="match status" value="1"/>
</dbReference>
<dbReference type="EMBL" id="GBXI01005532">
    <property type="protein sequence ID" value="JAD08760.1"/>
    <property type="molecule type" value="Transcribed_RNA"/>
</dbReference>
<feature type="chain" id="PRO_5011029455" evidence="1">
    <location>
        <begin position="25"/>
        <end position="224"/>
    </location>
</feature>
<reference evidence="2" key="1">
    <citation type="submission" date="2014-11" db="EMBL/GenBank/DDBJ databases">
        <authorList>
            <person name="Geib S."/>
        </authorList>
    </citation>
    <scope>NUCLEOTIDE SEQUENCE</scope>
</reference>
<dbReference type="EMBL" id="GBXI01004753">
    <property type="protein sequence ID" value="JAD09539.1"/>
    <property type="molecule type" value="Transcribed_RNA"/>
</dbReference>
<proteinExistence type="predicted"/>
<reference evidence="2" key="2">
    <citation type="journal article" date="2015" name="Gigascience">
        <title>Reconstructing a comprehensive transcriptome assembly of a white-pupal translocated strain of the pest fruit fly Bactrocera cucurbitae.</title>
        <authorList>
            <person name="Sim S.B."/>
            <person name="Calla B."/>
            <person name="Hall B."/>
            <person name="DeRego T."/>
            <person name="Geib S.M."/>
        </authorList>
    </citation>
    <scope>NUCLEOTIDE SEQUENCE</scope>
</reference>
<feature type="signal peptide" evidence="1">
    <location>
        <begin position="1"/>
        <end position="24"/>
    </location>
</feature>
<name>A0A0A1XCU0_ZEUCU</name>
<organism evidence="2">
    <name type="scientific">Zeugodacus cucurbitae</name>
    <name type="common">Melon fruit fly</name>
    <name type="synonym">Bactrocera cucurbitae</name>
    <dbReference type="NCBI Taxonomy" id="28588"/>
    <lineage>
        <taxon>Eukaryota</taxon>
        <taxon>Metazoa</taxon>
        <taxon>Ecdysozoa</taxon>
        <taxon>Arthropoda</taxon>
        <taxon>Hexapoda</taxon>
        <taxon>Insecta</taxon>
        <taxon>Pterygota</taxon>
        <taxon>Neoptera</taxon>
        <taxon>Endopterygota</taxon>
        <taxon>Diptera</taxon>
        <taxon>Brachycera</taxon>
        <taxon>Muscomorpha</taxon>
        <taxon>Tephritoidea</taxon>
        <taxon>Tephritidae</taxon>
        <taxon>Zeugodacus</taxon>
        <taxon>Zeugodacus</taxon>
    </lineage>
</organism>
<keyword evidence="1" id="KW-0732">Signal</keyword>
<dbReference type="SUPFAM" id="SSF50814">
    <property type="entry name" value="Lipocalins"/>
    <property type="match status" value="1"/>
</dbReference>
<evidence type="ECO:0000313" key="3">
    <source>
        <dbReference type="EMBL" id="JAD09539.1"/>
    </source>
</evidence>
<dbReference type="InterPro" id="IPR012674">
    <property type="entry name" value="Calycin"/>
</dbReference>
<protein>
    <submittedName>
        <fullName evidence="2">Glutamate synthase [NADPH] large chain</fullName>
    </submittedName>
</protein>
<gene>
    <name evidence="2" type="primary">gltA_1</name>
    <name evidence="3" type="synonym">gltA_0</name>
    <name evidence="3" type="ORF">g.17582</name>
    <name evidence="2" type="ORF">g.17586</name>
</gene>
<dbReference type="OrthoDB" id="7816615at2759"/>
<sequence>MYKFLQYAAIVSLFCLFGSNVVVAQNAPPSLTQCLNASSLTNLTSAFEGQWYEALRSPASQSSCVGLDIYSNATGIYLNLTTPEDSHALYLNQTSTYTLTPVGEANSSISANVTSPAGGYSYPTGNNVNVTIKILQTDSANYAVLCGISSKSNSSFGLVLTRQRVVTNASLASYVGQVNSTYAGFANLSTVNQGPVCYQNSAATHASALSLVFAVIYAAIKFTN</sequence>
<dbReference type="AlphaFoldDB" id="A0A0A1XCU0"/>
<accession>A0A0A1XCU0</accession>
<evidence type="ECO:0000313" key="2">
    <source>
        <dbReference type="EMBL" id="JAD08760.1"/>
    </source>
</evidence>
<evidence type="ECO:0000256" key="1">
    <source>
        <dbReference type="SAM" id="SignalP"/>
    </source>
</evidence>